<evidence type="ECO:0000313" key="3">
    <source>
        <dbReference type="EMBL" id="SSA50141.1"/>
    </source>
</evidence>
<dbReference type="Proteomes" id="UP000245839">
    <property type="component" value="Unassembled WGS sequence"/>
</dbReference>
<proteinExistence type="predicted"/>
<evidence type="ECO:0000313" key="2">
    <source>
        <dbReference type="EMBL" id="PWJ14417.1"/>
    </source>
</evidence>
<dbReference type="EMBL" id="UETC01000012">
    <property type="protein sequence ID" value="SSA50141.1"/>
    <property type="molecule type" value="Genomic_DNA"/>
</dbReference>
<organism evidence="3 5">
    <name type="scientific">Jannaschia seohaensis</name>
    <dbReference type="NCBI Taxonomy" id="475081"/>
    <lineage>
        <taxon>Bacteria</taxon>
        <taxon>Pseudomonadati</taxon>
        <taxon>Pseudomonadota</taxon>
        <taxon>Alphaproteobacteria</taxon>
        <taxon>Rhodobacterales</taxon>
        <taxon>Roseobacteraceae</taxon>
        <taxon>Jannaschia</taxon>
    </lineage>
</organism>
<feature type="compositionally biased region" description="Low complexity" evidence="1">
    <location>
        <begin position="1"/>
        <end position="18"/>
    </location>
</feature>
<name>A0A2Y9B104_9RHOB</name>
<feature type="region of interest" description="Disordered" evidence="1">
    <location>
        <begin position="150"/>
        <end position="172"/>
    </location>
</feature>
<reference evidence="3" key="1">
    <citation type="submission" date="2016-10" db="EMBL/GenBank/DDBJ databases">
        <authorList>
            <person name="Cai Z."/>
        </authorList>
    </citation>
    <scope>NUCLEOTIDE SEQUENCE [LARGE SCALE GENOMIC DNA]</scope>
    <source>
        <strain evidence="3">DSM 25227</strain>
    </source>
</reference>
<evidence type="ECO:0000256" key="1">
    <source>
        <dbReference type="SAM" id="MobiDB-lite"/>
    </source>
</evidence>
<gene>
    <name evidence="2" type="ORF">BCF38_11240</name>
    <name evidence="3" type="ORF">SAMN05421539_11240</name>
</gene>
<feature type="region of interest" description="Disordered" evidence="1">
    <location>
        <begin position="185"/>
        <end position="287"/>
    </location>
</feature>
<feature type="compositionally biased region" description="Gly residues" evidence="1">
    <location>
        <begin position="163"/>
        <end position="172"/>
    </location>
</feature>
<accession>A0A2Y9B104</accession>
<keyword evidence="4" id="KW-1185">Reference proteome</keyword>
<protein>
    <submittedName>
        <fullName evidence="3">Uncharacterized protein</fullName>
    </submittedName>
</protein>
<dbReference type="AlphaFoldDB" id="A0A2Y9B104"/>
<feature type="compositionally biased region" description="Gly residues" evidence="1">
    <location>
        <begin position="218"/>
        <end position="229"/>
    </location>
</feature>
<feature type="region of interest" description="Disordered" evidence="1">
    <location>
        <begin position="1"/>
        <end position="36"/>
    </location>
</feature>
<reference evidence="5" key="2">
    <citation type="submission" date="2016-10" db="EMBL/GenBank/DDBJ databases">
        <authorList>
            <person name="Varghese N."/>
            <person name="Submissions S."/>
        </authorList>
    </citation>
    <scope>NUCLEOTIDE SEQUENCE [LARGE SCALE GENOMIC DNA]</scope>
    <source>
        <strain evidence="5">DSM 25227</strain>
    </source>
</reference>
<dbReference type="Proteomes" id="UP000251571">
    <property type="component" value="Unassembled WGS sequence"/>
</dbReference>
<evidence type="ECO:0000313" key="5">
    <source>
        <dbReference type="Proteomes" id="UP000251571"/>
    </source>
</evidence>
<feature type="compositionally biased region" description="Basic and acidic residues" evidence="1">
    <location>
        <begin position="237"/>
        <end position="255"/>
    </location>
</feature>
<reference evidence="2 4" key="3">
    <citation type="submission" date="2018-03" db="EMBL/GenBank/DDBJ databases">
        <title>Genomic Encyclopedia of Archaeal and Bacterial Type Strains, Phase II (KMG-II): from individual species to whole genera.</title>
        <authorList>
            <person name="Goeker M."/>
        </authorList>
    </citation>
    <scope>NUCLEOTIDE SEQUENCE [LARGE SCALE GENOMIC DNA]</scope>
    <source>
        <strain evidence="2 4">DSM 25227</strain>
    </source>
</reference>
<feature type="compositionally biased region" description="Basic residues" evidence="1">
    <location>
        <begin position="22"/>
        <end position="36"/>
    </location>
</feature>
<evidence type="ECO:0000313" key="4">
    <source>
        <dbReference type="Proteomes" id="UP000245839"/>
    </source>
</evidence>
<dbReference type="EMBL" id="QGDJ01000012">
    <property type="protein sequence ID" value="PWJ14417.1"/>
    <property type="molecule type" value="Genomic_DNA"/>
</dbReference>
<sequence length="287" mass="29153">MAAVAGAATPARSAAAGEAGHRKAFSPHAHRRARRGWRLCQSTGACEDAPPRCGRADLAPPLASVELKDRALRCLPTWRPHDRPPPGARPARPDLYGRGAGLLRADAATGPGACAATQPAAVLRPLRGLLRRDHAGPYRSAARRLAVRGDRARFGTGRHHQPRGGGAGRGQGGLLAVLERDLASAGHHHASDGRGGRAVGLGLAGPDDPGGAAPRRGAGAGGPGAGAVGPGLPALHGGERHGGRADRRGGSERRAALSLRLSGDLRGDARHGRGRPGRGVALVLADS</sequence>
<feature type="compositionally biased region" description="Low complexity" evidence="1">
    <location>
        <begin position="204"/>
        <end position="217"/>
    </location>
</feature>